<accession>A0A370GRJ2</accession>
<dbReference type="STRING" id="1210089.GCA_001613165_02879"/>
<dbReference type="Proteomes" id="UP000255355">
    <property type="component" value="Unassembled WGS sequence"/>
</dbReference>
<protein>
    <recommendedName>
        <fullName evidence="3">Abortive infection protein</fullName>
    </recommendedName>
</protein>
<comment type="caution">
    <text evidence="1">The sequence shown here is derived from an EMBL/GenBank/DDBJ whole genome shotgun (WGS) entry which is preliminary data.</text>
</comment>
<evidence type="ECO:0008006" key="3">
    <source>
        <dbReference type="Google" id="ProtNLM"/>
    </source>
</evidence>
<dbReference type="EMBL" id="QQAZ01000011">
    <property type="protein sequence ID" value="RDI46332.1"/>
    <property type="molecule type" value="Genomic_DNA"/>
</dbReference>
<dbReference type="OrthoDB" id="151193at2"/>
<dbReference type="Gene3D" id="3.20.20.80">
    <property type="entry name" value="Glycosidases"/>
    <property type="match status" value="1"/>
</dbReference>
<name>A0A370GRJ2_9NOCA</name>
<proteinExistence type="predicted"/>
<organism evidence="1 2">
    <name type="scientific">Nocardia mexicana</name>
    <dbReference type="NCBI Taxonomy" id="279262"/>
    <lineage>
        <taxon>Bacteria</taxon>
        <taxon>Bacillati</taxon>
        <taxon>Actinomycetota</taxon>
        <taxon>Actinomycetes</taxon>
        <taxon>Mycobacteriales</taxon>
        <taxon>Nocardiaceae</taxon>
        <taxon>Nocardia</taxon>
    </lineage>
</organism>
<reference evidence="1 2" key="1">
    <citation type="submission" date="2018-07" db="EMBL/GenBank/DDBJ databases">
        <title>Genomic Encyclopedia of Type Strains, Phase IV (KMG-IV): sequencing the most valuable type-strain genomes for metagenomic binning, comparative biology and taxonomic classification.</title>
        <authorList>
            <person name="Goeker M."/>
        </authorList>
    </citation>
    <scope>NUCLEOTIDE SEQUENCE [LARGE SCALE GENOMIC DNA]</scope>
    <source>
        <strain evidence="1 2">DSM 44952</strain>
    </source>
</reference>
<dbReference type="AlphaFoldDB" id="A0A370GRJ2"/>
<sequence length="338" mass="36523">MRGTGVCYNTGFVNRGSSTHEPFDAESVRRDMRAIRHDLRCTAVRITGGYAERLTAAASLAAEAGLEVWLCPFVNNITGEQLLDLLADCAGHAERLRNRGATVVLAVGSELSLFLPGYLPGATFEERAAALAEPGGRASLATIPVRLNTFLARAVDVVRERFGGRVTYAGLPFEGVDWTLFDILATDAGYRSIEMGDRYRDSIRGFVAQGASMGKPVALTEFGCSTYRGAPDRGPRGVDIVEWDPQTARPVRLDGDYERDEEGQAAHLAELLDIFDAEGVDIAFWYCFARFDLPHRTGPRADLDLASAGLVRVADGGGNAWEPKESFAVLAGYGRLGA</sequence>
<dbReference type="SUPFAM" id="SSF51445">
    <property type="entry name" value="(Trans)glycosidases"/>
    <property type="match status" value="1"/>
</dbReference>
<dbReference type="RefSeq" id="WP_068019506.1">
    <property type="nucleotide sequence ID" value="NZ_QQAZ01000011.1"/>
</dbReference>
<dbReference type="InterPro" id="IPR017853">
    <property type="entry name" value="GH"/>
</dbReference>
<keyword evidence="2" id="KW-1185">Reference proteome</keyword>
<gene>
    <name evidence="1" type="ORF">DFR68_11190</name>
</gene>
<evidence type="ECO:0000313" key="1">
    <source>
        <dbReference type="EMBL" id="RDI46332.1"/>
    </source>
</evidence>
<evidence type="ECO:0000313" key="2">
    <source>
        <dbReference type="Proteomes" id="UP000255355"/>
    </source>
</evidence>